<evidence type="ECO:0000256" key="1">
    <source>
        <dbReference type="SAM" id="Coils"/>
    </source>
</evidence>
<proteinExistence type="predicted"/>
<feature type="compositionally biased region" description="Acidic residues" evidence="2">
    <location>
        <begin position="998"/>
        <end position="1012"/>
    </location>
</feature>
<dbReference type="Gene3D" id="3.90.1200.10">
    <property type="match status" value="1"/>
</dbReference>
<reference evidence="3" key="1">
    <citation type="journal article" date="2021" name="Nat. Commun.">
        <title>Genetic determinants of endophytism in the Arabidopsis root mycobiome.</title>
        <authorList>
            <person name="Mesny F."/>
            <person name="Miyauchi S."/>
            <person name="Thiergart T."/>
            <person name="Pickel B."/>
            <person name="Atanasova L."/>
            <person name="Karlsson M."/>
            <person name="Huettel B."/>
            <person name="Barry K.W."/>
            <person name="Haridas S."/>
            <person name="Chen C."/>
            <person name="Bauer D."/>
            <person name="Andreopoulos W."/>
            <person name="Pangilinan J."/>
            <person name="LaButti K."/>
            <person name="Riley R."/>
            <person name="Lipzen A."/>
            <person name="Clum A."/>
            <person name="Drula E."/>
            <person name="Henrissat B."/>
            <person name="Kohler A."/>
            <person name="Grigoriev I.V."/>
            <person name="Martin F.M."/>
            <person name="Hacquard S."/>
        </authorList>
    </citation>
    <scope>NUCLEOTIDE SEQUENCE</scope>
    <source>
        <strain evidence="3">MPI-SDFR-AT-0073</strain>
    </source>
</reference>
<dbReference type="InterPro" id="IPR011009">
    <property type="entry name" value="Kinase-like_dom_sf"/>
</dbReference>
<evidence type="ECO:0000313" key="4">
    <source>
        <dbReference type="Proteomes" id="UP000758603"/>
    </source>
</evidence>
<dbReference type="Proteomes" id="UP000758603">
    <property type="component" value="Unassembled WGS sequence"/>
</dbReference>
<dbReference type="EMBL" id="JAGPXC010000001">
    <property type="protein sequence ID" value="KAH6661046.1"/>
    <property type="molecule type" value="Genomic_DNA"/>
</dbReference>
<keyword evidence="1" id="KW-0175">Coiled coil</keyword>
<accession>A0A9P8UYS6</accession>
<feature type="coiled-coil region" evidence="1">
    <location>
        <begin position="828"/>
        <end position="855"/>
    </location>
</feature>
<sequence length="1012" mass="116287">MAGIDEAKHTQPGAGRGLHRIKKERTTDFNTIVHPKRSKRILPTYPKKDFNPCFVTGDGGMGPELFHELFDDTIADIFMMDQKNEFEPRQSPASDLQTLYETTPKRHIQDCSQPATPCTPFCCNRTPQNDHAPNYPQIGLRWEVNGFDTKVKWERKPRIESIKAVLEQRFGPGKDYEVKHICDGTYNKFYFVGFEGKKYVMKVTLPVCPRTKTEGEVTALRWTAANTNLTCLVPRVIDYSSSAKNPIGCEWILMTRLEGVPLSSCWREVSLGSKERIVKALAEYSHDTYRQNFRQIGNLFPAPLPCRGRRYQVGRISSMRLFWGKRLEVGSLNGPFRTSKEWTLRRLVVSHENLRKQFQSIKHWPDRQRNLWWRMVGISGPDSQLWRLHDTLFSPLKQNDEEGQTEGHEVRVIGSPKLLPSSLMPVSVQNSDEDDDSEDTDSDFYMTEEDDKHFEQADNEKSGEIRSDQTGNQQSGISPQRQSNTTCPCKQPAHIDADHTTTENDGQRTLPTTPSEIEVQSAIHRRDYELQRSPHQVRSNQDLQEISAQETSAEYKARLAREFGNWEPLCPDAEDLIQDEQNNNLGTEPTIIWHDNLSADNILVDPKAHTLTGILDWDCVSCLPVTLACDWPALLHEGKHRTTEPEIKDHVVFVPEDDREDWQPPFDPLNNQTEIREQQRGHLALRSSYWRAKRDFELTYLRKVFLQEMYHRCPAWYNTWKGSQVRKDYEAAVQNCDNEYMIHKVEAWVEAVEIALQKGQDIKAPQVPSLHCSIYEGPDWKDWADLDDLSAGWMKVIREPEKRMQQWHSDMVALEAAKTVIPGAKGAATNAARKFSKAKKDLMKLKEAFKQASNDSRLLEGLDHQGLDTQELERLRHEASVRLNESANATTKAEDKLAELELRAIVAAQKFNTALVKAMAAKEKVDTNREFQESRQEKEFNLQTWKNLEKALVKSYGKKKTSDWWEHRLEPLGYCVRKRKPNAVPRTGESSEIKASEDEGTGDVESEISEEE</sequence>
<gene>
    <name evidence="3" type="ORF">BKA67DRAFT_668012</name>
</gene>
<dbReference type="AlphaFoldDB" id="A0A9P8UYS6"/>
<feature type="region of interest" description="Disordered" evidence="2">
    <location>
        <begin position="979"/>
        <end position="1012"/>
    </location>
</feature>
<protein>
    <recommendedName>
        <fullName evidence="5">Aminoglycoside phosphotransferase domain-containing protein</fullName>
    </recommendedName>
</protein>
<evidence type="ECO:0008006" key="5">
    <source>
        <dbReference type="Google" id="ProtNLM"/>
    </source>
</evidence>
<keyword evidence="4" id="KW-1185">Reference proteome</keyword>
<feature type="region of interest" description="Disordered" evidence="2">
    <location>
        <begin position="398"/>
        <end position="516"/>
    </location>
</feature>
<feature type="compositionally biased region" description="Acidic residues" evidence="2">
    <location>
        <begin position="431"/>
        <end position="449"/>
    </location>
</feature>
<feature type="compositionally biased region" description="Basic and acidic residues" evidence="2">
    <location>
        <begin position="493"/>
        <end position="506"/>
    </location>
</feature>
<dbReference type="GeneID" id="70137518"/>
<dbReference type="PANTHER" id="PTHR21310">
    <property type="entry name" value="AMINOGLYCOSIDE PHOSPHOTRANSFERASE-RELATED-RELATED"/>
    <property type="match status" value="1"/>
</dbReference>
<dbReference type="SUPFAM" id="SSF56112">
    <property type="entry name" value="Protein kinase-like (PK-like)"/>
    <property type="match status" value="1"/>
</dbReference>
<evidence type="ECO:0000313" key="3">
    <source>
        <dbReference type="EMBL" id="KAH6661046.1"/>
    </source>
</evidence>
<organism evidence="3 4">
    <name type="scientific">Truncatella angustata</name>
    <dbReference type="NCBI Taxonomy" id="152316"/>
    <lineage>
        <taxon>Eukaryota</taxon>
        <taxon>Fungi</taxon>
        <taxon>Dikarya</taxon>
        <taxon>Ascomycota</taxon>
        <taxon>Pezizomycotina</taxon>
        <taxon>Sordariomycetes</taxon>
        <taxon>Xylariomycetidae</taxon>
        <taxon>Amphisphaeriales</taxon>
        <taxon>Sporocadaceae</taxon>
        <taxon>Truncatella</taxon>
    </lineage>
</organism>
<dbReference type="RefSeq" id="XP_045965177.1">
    <property type="nucleotide sequence ID" value="XM_046108627.1"/>
</dbReference>
<evidence type="ECO:0000256" key="2">
    <source>
        <dbReference type="SAM" id="MobiDB-lite"/>
    </source>
</evidence>
<dbReference type="PANTHER" id="PTHR21310:SF13">
    <property type="entry name" value="AMINOGLYCOSIDE PHOSPHOTRANSFERASE DOMAIN-CONTAINING PROTEIN"/>
    <property type="match status" value="1"/>
</dbReference>
<feature type="region of interest" description="Disordered" evidence="2">
    <location>
        <begin position="1"/>
        <end position="25"/>
    </location>
</feature>
<comment type="caution">
    <text evidence="3">The sequence shown here is derived from an EMBL/GenBank/DDBJ whole genome shotgun (WGS) entry which is preliminary data.</text>
</comment>
<dbReference type="OrthoDB" id="2968323at2759"/>
<feature type="compositionally biased region" description="Basic and acidic residues" evidence="2">
    <location>
        <begin position="450"/>
        <end position="467"/>
    </location>
</feature>
<name>A0A9P8UYS6_9PEZI</name>
<dbReference type="InterPro" id="IPR051678">
    <property type="entry name" value="AGP_Transferase"/>
</dbReference>
<feature type="compositionally biased region" description="Polar residues" evidence="2">
    <location>
        <begin position="468"/>
        <end position="488"/>
    </location>
</feature>